<reference evidence="1" key="1">
    <citation type="submission" date="2014-09" db="EMBL/GenBank/DDBJ databases">
        <authorList>
            <person name="Magalhaes I.L.F."/>
            <person name="Oliveira U."/>
            <person name="Santos F.R."/>
            <person name="Vidigal T.H.D.A."/>
            <person name="Brescovit A.D."/>
            <person name="Santos A.J."/>
        </authorList>
    </citation>
    <scope>NUCLEOTIDE SEQUENCE</scope>
    <source>
        <tissue evidence="1">Shoot tissue taken approximately 20 cm above the soil surface</tissue>
    </source>
</reference>
<organism evidence="1">
    <name type="scientific">Arundo donax</name>
    <name type="common">Giant reed</name>
    <name type="synonym">Donax arundinaceus</name>
    <dbReference type="NCBI Taxonomy" id="35708"/>
    <lineage>
        <taxon>Eukaryota</taxon>
        <taxon>Viridiplantae</taxon>
        <taxon>Streptophyta</taxon>
        <taxon>Embryophyta</taxon>
        <taxon>Tracheophyta</taxon>
        <taxon>Spermatophyta</taxon>
        <taxon>Magnoliopsida</taxon>
        <taxon>Liliopsida</taxon>
        <taxon>Poales</taxon>
        <taxon>Poaceae</taxon>
        <taxon>PACMAD clade</taxon>
        <taxon>Arundinoideae</taxon>
        <taxon>Arundineae</taxon>
        <taxon>Arundo</taxon>
    </lineage>
</organism>
<dbReference type="AlphaFoldDB" id="A0A0A9EC03"/>
<sequence>MGNLCQGFSKAATGENNVYFPSDQFVSIYRTCGHRYWKSWCCS</sequence>
<protein>
    <submittedName>
        <fullName evidence="1">Uncharacterized protein</fullName>
    </submittedName>
</protein>
<accession>A0A0A9EC03</accession>
<evidence type="ECO:0000313" key="1">
    <source>
        <dbReference type="EMBL" id="JAD98274.1"/>
    </source>
</evidence>
<proteinExistence type="predicted"/>
<dbReference type="EMBL" id="GBRH01199621">
    <property type="protein sequence ID" value="JAD98274.1"/>
    <property type="molecule type" value="Transcribed_RNA"/>
</dbReference>
<name>A0A0A9EC03_ARUDO</name>
<reference evidence="1" key="2">
    <citation type="journal article" date="2015" name="Data Brief">
        <title>Shoot transcriptome of the giant reed, Arundo donax.</title>
        <authorList>
            <person name="Barrero R.A."/>
            <person name="Guerrero F.D."/>
            <person name="Moolhuijzen P."/>
            <person name="Goolsby J.A."/>
            <person name="Tidwell J."/>
            <person name="Bellgard S.E."/>
            <person name="Bellgard M.I."/>
        </authorList>
    </citation>
    <scope>NUCLEOTIDE SEQUENCE</scope>
    <source>
        <tissue evidence="1">Shoot tissue taken approximately 20 cm above the soil surface</tissue>
    </source>
</reference>